<comment type="subcellular location">
    <subcellularLocation>
        <location evidence="1">Membrane</location>
        <topology evidence="1">Multi-pass membrane protein</topology>
    </subcellularLocation>
</comment>
<evidence type="ECO:0000259" key="7">
    <source>
        <dbReference type="PROSITE" id="PS50850"/>
    </source>
</evidence>
<dbReference type="EMBL" id="KN846953">
    <property type="protein sequence ID" value="KIV80800.1"/>
    <property type="molecule type" value="Genomic_DNA"/>
</dbReference>
<feature type="transmembrane region" description="Helical" evidence="6">
    <location>
        <begin position="251"/>
        <end position="269"/>
    </location>
</feature>
<dbReference type="InterPro" id="IPR036259">
    <property type="entry name" value="MFS_trans_sf"/>
</dbReference>
<evidence type="ECO:0000256" key="3">
    <source>
        <dbReference type="ARBA" id="ARBA00022989"/>
    </source>
</evidence>
<feature type="region of interest" description="Disordered" evidence="5">
    <location>
        <begin position="1"/>
        <end position="46"/>
    </location>
</feature>
<feature type="compositionally biased region" description="Polar residues" evidence="5">
    <location>
        <begin position="16"/>
        <end position="25"/>
    </location>
</feature>
<feature type="transmembrane region" description="Helical" evidence="6">
    <location>
        <begin position="121"/>
        <end position="141"/>
    </location>
</feature>
<dbReference type="Gene3D" id="1.20.1250.20">
    <property type="entry name" value="MFS general substrate transporter like domains"/>
    <property type="match status" value="1"/>
</dbReference>
<keyword evidence="4 6" id="KW-0472">Membrane</keyword>
<keyword evidence="3 6" id="KW-1133">Transmembrane helix</keyword>
<feature type="transmembrane region" description="Helical" evidence="6">
    <location>
        <begin position="50"/>
        <end position="70"/>
    </location>
</feature>
<evidence type="ECO:0000256" key="2">
    <source>
        <dbReference type="ARBA" id="ARBA00022692"/>
    </source>
</evidence>
<dbReference type="FunFam" id="1.20.1720.10:FF:000012">
    <property type="entry name" value="MFS toxin efflux pump (AflT)"/>
    <property type="match status" value="1"/>
</dbReference>
<evidence type="ECO:0000256" key="6">
    <source>
        <dbReference type="SAM" id="Phobius"/>
    </source>
</evidence>
<evidence type="ECO:0000313" key="8">
    <source>
        <dbReference type="EMBL" id="KIV80800.1"/>
    </source>
</evidence>
<dbReference type="PANTHER" id="PTHR23501:SF201">
    <property type="entry name" value="MFS AFLATOXIN EFFLUX PUMP"/>
    <property type="match status" value="1"/>
</dbReference>
<proteinExistence type="predicted"/>
<dbReference type="Pfam" id="PF07690">
    <property type="entry name" value="MFS_1"/>
    <property type="match status" value="1"/>
</dbReference>
<name>A0A0D1VWX7_9EURO</name>
<feature type="compositionally biased region" description="Polar residues" evidence="5">
    <location>
        <begin position="556"/>
        <end position="574"/>
    </location>
</feature>
<feature type="transmembrane region" description="Helical" evidence="6">
    <location>
        <begin position="179"/>
        <end position="198"/>
    </location>
</feature>
<dbReference type="PROSITE" id="PS50850">
    <property type="entry name" value="MFS"/>
    <property type="match status" value="1"/>
</dbReference>
<dbReference type="PANTHER" id="PTHR23501">
    <property type="entry name" value="MAJOR FACILITATOR SUPERFAMILY"/>
    <property type="match status" value="1"/>
</dbReference>
<feature type="transmembrane region" description="Helical" evidence="6">
    <location>
        <begin position="210"/>
        <end position="230"/>
    </location>
</feature>
<accession>A0A0D1VWX7</accession>
<feature type="domain" description="Major facilitator superfamily (MFS) profile" evidence="7">
    <location>
        <begin position="57"/>
        <end position="542"/>
    </location>
</feature>
<dbReference type="GO" id="GO:0005886">
    <property type="term" value="C:plasma membrane"/>
    <property type="evidence" value="ECO:0007669"/>
    <property type="project" value="TreeGrafter"/>
</dbReference>
<organism evidence="8 9">
    <name type="scientific">Exophiala sideris</name>
    <dbReference type="NCBI Taxonomy" id="1016849"/>
    <lineage>
        <taxon>Eukaryota</taxon>
        <taxon>Fungi</taxon>
        <taxon>Dikarya</taxon>
        <taxon>Ascomycota</taxon>
        <taxon>Pezizomycotina</taxon>
        <taxon>Eurotiomycetes</taxon>
        <taxon>Chaetothyriomycetidae</taxon>
        <taxon>Chaetothyriales</taxon>
        <taxon>Herpotrichiellaceae</taxon>
        <taxon>Exophiala</taxon>
    </lineage>
</organism>
<dbReference type="OrthoDB" id="10021397at2759"/>
<dbReference type="Gene3D" id="1.20.1720.10">
    <property type="entry name" value="Multidrug resistance protein D"/>
    <property type="match status" value="1"/>
</dbReference>
<dbReference type="InterPro" id="IPR011701">
    <property type="entry name" value="MFS"/>
</dbReference>
<sequence length="574" mass="61053">MPGPVMASPDDEFARTASSVVNTPSDVERVDAEPSPPQGSSAEDGTEYPSGMSVVLVMASVWLAFFLVALDRTILATAIPRITDQFNSLDDVGWYASAYMLTGCSAQLLYGRIYKFYSTKWVFLISVSLFELGSLVCGTAPNSIALIIGRAIAGIGAAGIFSGGMMVMIHTVPLHRRPVYAGIFGATFGIASVIGPLLGGAFTQKLKWRWCFYINLPIGGLAIAVATVMMKLPGQKDKLTLKQHFTQLDPLGTIVFLPSIVCLLLALQWGGTTYDWNSGRIIALLVVFSVTIVAFAAIQVWNKEAAMVPPHILTQRTIASGAWFTLTCTASMTLMVYFLPIWFQAVEGSTALHSGIQLLPLVLSVLVASIVAGKLTQRIGYYVPAMFFASIVAPIGAGMLTTLHPDSNHSTWIGFQVLYGIGLGASVQAALIAAQAALPKSDVAIGTAIINFSQQFGGALFVSVGENLFLNNLASGLKNIPGLDVTSIVNTGATELRHAVPAQYLPQVLSTYNHALMKTMTVAAAMSALSILGAACIEWKNIKKDKKDRKGDKQPTETSSSTTAEKVGDSASNV</sequence>
<keyword evidence="2 6" id="KW-0812">Transmembrane</keyword>
<evidence type="ECO:0000256" key="5">
    <source>
        <dbReference type="SAM" id="MobiDB-lite"/>
    </source>
</evidence>
<feature type="transmembrane region" description="Helical" evidence="6">
    <location>
        <begin position="379"/>
        <end position="400"/>
    </location>
</feature>
<feature type="transmembrane region" description="Helical" evidence="6">
    <location>
        <begin position="147"/>
        <end position="167"/>
    </location>
</feature>
<evidence type="ECO:0000256" key="4">
    <source>
        <dbReference type="ARBA" id="ARBA00023136"/>
    </source>
</evidence>
<reference evidence="8 9" key="1">
    <citation type="submission" date="2015-01" db="EMBL/GenBank/DDBJ databases">
        <title>The Genome Sequence of Exophiala sideris CBS121828.</title>
        <authorList>
            <consortium name="The Broad Institute Genomics Platform"/>
            <person name="Cuomo C."/>
            <person name="de Hoog S."/>
            <person name="Gorbushina A."/>
            <person name="Stielow B."/>
            <person name="Teixiera M."/>
            <person name="Abouelleil A."/>
            <person name="Chapman S.B."/>
            <person name="Priest M."/>
            <person name="Young S.K."/>
            <person name="Wortman J."/>
            <person name="Nusbaum C."/>
            <person name="Birren B."/>
        </authorList>
    </citation>
    <scope>NUCLEOTIDE SEQUENCE [LARGE SCALE GENOMIC DNA]</scope>
    <source>
        <strain evidence="8 9">CBS 121828</strain>
    </source>
</reference>
<feature type="region of interest" description="Disordered" evidence="5">
    <location>
        <begin position="544"/>
        <end position="574"/>
    </location>
</feature>
<feature type="transmembrane region" description="Helical" evidence="6">
    <location>
        <begin position="281"/>
        <end position="301"/>
    </location>
</feature>
<feature type="transmembrane region" description="Helical" evidence="6">
    <location>
        <begin position="412"/>
        <end position="431"/>
    </location>
</feature>
<dbReference type="FunFam" id="1.20.1250.20:FF:000196">
    <property type="entry name" value="MFS toxin efflux pump (AflT)"/>
    <property type="match status" value="1"/>
</dbReference>
<evidence type="ECO:0000313" key="9">
    <source>
        <dbReference type="Proteomes" id="UP000053599"/>
    </source>
</evidence>
<dbReference type="CDD" id="cd17502">
    <property type="entry name" value="MFS_Azr1_MDR_like"/>
    <property type="match status" value="1"/>
</dbReference>
<feature type="transmembrane region" description="Helical" evidence="6">
    <location>
        <begin position="515"/>
        <end position="537"/>
    </location>
</feature>
<dbReference type="InterPro" id="IPR020846">
    <property type="entry name" value="MFS_dom"/>
</dbReference>
<dbReference type="AlphaFoldDB" id="A0A0D1VWX7"/>
<feature type="transmembrane region" description="Helical" evidence="6">
    <location>
        <begin position="355"/>
        <end position="372"/>
    </location>
</feature>
<dbReference type="HOGENOM" id="CLU_000960_22_1_1"/>
<feature type="transmembrane region" description="Helical" evidence="6">
    <location>
        <begin position="322"/>
        <end position="343"/>
    </location>
</feature>
<gene>
    <name evidence="8" type="ORF">PV11_08276</name>
</gene>
<dbReference type="SUPFAM" id="SSF103473">
    <property type="entry name" value="MFS general substrate transporter"/>
    <property type="match status" value="1"/>
</dbReference>
<protein>
    <recommendedName>
        <fullName evidence="7">Major facilitator superfamily (MFS) profile domain-containing protein</fullName>
    </recommendedName>
</protein>
<dbReference type="Proteomes" id="UP000053599">
    <property type="component" value="Unassembled WGS sequence"/>
</dbReference>
<evidence type="ECO:0000256" key="1">
    <source>
        <dbReference type="ARBA" id="ARBA00004141"/>
    </source>
</evidence>
<dbReference type="GO" id="GO:0022857">
    <property type="term" value="F:transmembrane transporter activity"/>
    <property type="evidence" value="ECO:0007669"/>
    <property type="project" value="InterPro"/>
</dbReference>